<dbReference type="EMBL" id="KX774321">
    <property type="protein sequence ID" value="AOZ63810.1"/>
    <property type="molecule type" value="Genomic_DNA"/>
</dbReference>
<reference evidence="2" key="1">
    <citation type="submission" date="2016-08" db="EMBL/GenBank/DDBJ databases">
        <authorList>
            <person name="Seilhamer J.J."/>
        </authorList>
    </citation>
    <scope>NUCLEOTIDE SEQUENCE [LARGE SCALE GENOMIC DNA]</scope>
</reference>
<name>A0A1I9SAK4_9CAUD</name>
<evidence type="ECO:0000313" key="1">
    <source>
        <dbReference type="EMBL" id="AOZ63810.1"/>
    </source>
</evidence>
<gene>
    <name evidence="1" type="ORF">SEA_WEASELS2_232</name>
</gene>
<protein>
    <submittedName>
        <fullName evidence="1">Uncharacterized protein</fullName>
    </submittedName>
</protein>
<sequence>MNTTAAQRIGGHLAFPEALADLTKWSVCISSSLRSEPQTYTLKECDTKEEAWDYWRNELSKDIDFATDIRHHIYRYEHEDGLYTVEIIAGEK</sequence>
<dbReference type="Proteomes" id="UP000224902">
    <property type="component" value="Segment"/>
</dbReference>
<proteinExistence type="predicted"/>
<evidence type="ECO:0000313" key="2">
    <source>
        <dbReference type="Proteomes" id="UP000224902"/>
    </source>
</evidence>
<accession>A0A1I9SAK4</accession>
<keyword evidence="2" id="KW-1185">Reference proteome</keyword>
<organism evidence="1 2">
    <name type="scientific">Rhodococcus phage Weasels2</name>
    <dbReference type="NCBI Taxonomy" id="1897437"/>
    <lineage>
        <taxon>Viruses</taxon>
        <taxon>Duplodnaviria</taxon>
        <taxon>Heunggongvirae</taxon>
        <taxon>Uroviricota</taxon>
        <taxon>Caudoviricetes</taxon>
        <taxon>Weaselvirus</taxon>
        <taxon>Weaselvirus weasel</taxon>
    </lineage>
</organism>